<dbReference type="Proteomes" id="UP001142489">
    <property type="component" value="Unassembled WGS sequence"/>
</dbReference>
<evidence type="ECO:0000256" key="2">
    <source>
        <dbReference type="ARBA" id="ARBA00010617"/>
    </source>
</evidence>
<comment type="caution">
    <text evidence="6">The sequence shown here is derived from an EMBL/GenBank/DDBJ whole genome shotgun (WGS) entry which is preliminary data.</text>
</comment>
<keyword evidence="3" id="KW-0479">Metal-binding</keyword>
<keyword evidence="4" id="KW-0408">Iron</keyword>
<comment type="similarity">
    <text evidence="2">Belongs to the cytochrome P450 family.</text>
</comment>
<dbReference type="GO" id="GO:0005506">
    <property type="term" value="F:iron ion binding"/>
    <property type="evidence" value="ECO:0007669"/>
    <property type="project" value="InterPro"/>
</dbReference>
<feature type="transmembrane region" description="Helical" evidence="5">
    <location>
        <begin position="6"/>
        <end position="25"/>
    </location>
</feature>
<keyword evidence="5" id="KW-1133">Transmembrane helix</keyword>
<dbReference type="GO" id="GO:0005737">
    <property type="term" value="C:cytoplasm"/>
    <property type="evidence" value="ECO:0007669"/>
    <property type="project" value="TreeGrafter"/>
</dbReference>
<proteinExistence type="inferred from homology"/>
<dbReference type="Pfam" id="PF00067">
    <property type="entry name" value="p450"/>
    <property type="match status" value="2"/>
</dbReference>
<dbReference type="GO" id="GO:0006082">
    <property type="term" value="P:organic acid metabolic process"/>
    <property type="evidence" value="ECO:0007669"/>
    <property type="project" value="TreeGrafter"/>
</dbReference>
<dbReference type="PRINTS" id="PR00463">
    <property type="entry name" value="EP450I"/>
</dbReference>
<dbReference type="InterPro" id="IPR001128">
    <property type="entry name" value="Cyt_P450"/>
</dbReference>
<gene>
    <name evidence="6" type="ORF">JRQ81_017715</name>
</gene>
<dbReference type="InterPro" id="IPR036396">
    <property type="entry name" value="Cyt_P450_sf"/>
</dbReference>
<accession>A0A9Q0XTC9</accession>
<evidence type="ECO:0000256" key="1">
    <source>
        <dbReference type="ARBA" id="ARBA00001971"/>
    </source>
</evidence>
<dbReference type="InterPro" id="IPR050182">
    <property type="entry name" value="Cytochrome_P450_fam2"/>
</dbReference>
<comment type="cofactor">
    <cofactor evidence="1">
        <name>heme</name>
        <dbReference type="ChEBI" id="CHEBI:30413"/>
    </cofactor>
</comment>
<dbReference type="AlphaFoldDB" id="A0A9Q0XTC9"/>
<sequence>MSVIQLFLIAVLTGLFILHFLRNLWSRKHYPPGPLPLPVIGGIWRIGIKLYQDTLTKPMKKSGKTEQRANHFLRVATIGKASDVFSPVHIWKQQEKIGQCTLQKLRTVKKSIEQQAGEEAHRLVEIFAQAKGEPLDPLSPLINSVSSMICTVAFARQYSIKDKAFRKLTEELERALKSGGSFIYALHRMLPLVMRCLPGPPKKALSSREFARSFIKKEIKNYKGHWLPRAPEDFVGLYLLQMEKVSIHCVSNKKAYCFNWSLENRSFFKKEGYISDLLKIILAQVTFKHLDFTTNTLVSRDNNALVPFQTMLVQMHVKSSVSSFQGTFMNPNLNSILLDPKHWETPEEFNPNHFWDKDAKFVAGKEFLLFGASDSVDLEEQLARIEFFTFFTALLRAFRFQLPGEVKKHCPKTRVGLTTYPHSYELCAVPRCSSPQTITQ</sequence>
<evidence type="ECO:0000256" key="3">
    <source>
        <dbReference type="ARBA" id="ARBA00022723"/>
    </source>
</evidence>
<keyword evidence="5" id="KW-0472">Membrane</keyword>
<name>A0A9Q0XTC9_9SAUR</name>
<dbReference type="GO" id="GO:0006805">
    <property type="term" value="P:xenobiotic metabolic process"/>
    <property type="evidence" value="ECO:0007669"/>
    <property type="project" value="TreeGrafter"/>
</dbReference>
<dbReference type="GO" id="GO:0020037">
    <property type="term" value="F:heme binding"/>
    <property type="evidence" value="ECO:0007669"/>
    <property type="project" value="InterPro"/>
</dbReference>
<keyword evidence="5" id="KW-0812">Transmembrane</keyword>
<evidence type="ECO:0000313" key="7">
    <source>
        <dbReference type="Proteomes" id="UP001142489"/>
    </source>
</evidence>
<dbReference type="InterPro" id="IPR002401">
    <property type="entry name" value="Cyt_P450_E_grp-I"/>
</dbReference>
<dbReference type="Gene3D" id="1.10.630.10">
    <property type="entry name" value="Cytochrome P450"/>
    <property type="match status" value="2"/>
</dbReference>
<reference evidence="6" key="1">
    <citation type="journal article" date="2023" name="DNA Res.">
        <title>Chromosome-level genome assembly of Phrynocephalus forsythii using third-generation DNA sequencing and Hi-C analysis.</title>
        <authorList>
            <person name="Qi Y."/>
            <person name="Zhao W."/>
            <person name="Zhao Y."/>
            <person name="Niu C."/>
            <person name="Cao S."/>
            <person name="Zhang Y."/>
        </authorList>
    </citation>
    <scope>NUCLEOTIDE SEQUENCE</scope>
    <source>
        <tissue evidence="6">Muscle</tissue>
    </source>
</reference>
<dbReference type="EMBL" id="JAPFRF010000008">
    <property type="protein sequence ID" value="KAJ7324695.1"/>
    <property type="molecule type" value="Genomic_DNA"/>
</dbReference>
<dbReference type="GO" id="GO:0016712">
    <property type="term" value="F:oxidoreductase activity, acting on paired donors, with incorporation or reduction of molecular oxygen, reduced flavin or flavoprotein as one donor, and incorporation of one atom of oxygen"/>
    <property type="evidence" value="ECO:0007669"/>
    <property type="project" value="TreeGrafter"/>
</dbReference>
<evidence type="ECO:0000256" key="4">
    <source>
        <dbReference type="ARBA" id="ARBA00023004"/>
    </source>
</evidence>
<dbReference type="SUPFAM" id="SSF48264">
    <property type="entry name" value="Cytochrome P450"/>
    <property type="match status" value="2"/>
</dbReference>
<evidence type="ECO:0000313" key="6">
    <source>
        <dbReference type="EMBL" id="KAJ7324695.1"/>
    </source>
</evidence>
<dbReference type="PANTHER" id="PTHR24300">
    <property type="entry name" value="CYTOCHROME P450 508A4-RELATED"/>
    <property type="match status" value="1"/>
</dbReference>
<dbReference type="PANTHER" id="PTHR24300:SF134">
    <property type="entry name" value="CYTOCHROME P450, FAMILY 2, SUBFAMILY AB, POLYPEPTIDE 2-RELATED"/>
    <property type="match status" value="1"/>
</dbReference>
<dbReference type="OrthoDB" id="2789670at2759"/>
<organism evidence="6 7">
    <name type="scientific">Phrynocephalus forsythii</name>
    <dbReference type="NCBI Taxonomy" id="171643"/>
    <lineage>
        <taxon>Eukaryota</taxon>
        <taxon>Metazoa</taxon>
        <taxon>Chordata</taxon>
        <taxon>Craniata</taxon>
        <taxon>Vertebrata</taxon>
        <taxon>Euteleostomi</taxon>
        <taxon>Lepidosauria</taxon>
        <taxon>Squamata</taxon>
        <taxon>Bifurcata</taxon>
        <taxon>Unidentata</taxon>
        <taxon>Episquamata</taxon>
        <taxon>Toxicofera</taxon>
        <taxon>Iguania</taxon>
        <taxon>Acrodonta</taxon>
        <taxon>Agamidae</taxon>
        <taxon>Agaminae</taxon>
        <taxon>Phrynocephalus</taxon>
    </lineage>
</organism>
<protein>
    <submittedName>
        <fullName evidence="6">Uncharacterized protein</fullName>
    </submittedName>
</protein>
<evidence type="ECO:0000256" key="5">
    <source>
        <dbReference type="SAM" id="Phobius"/>
    </source>
</evidence>
<keyword evidence="7" id="KW-1185">Reference proteome</keyword>